<dbReference type="PANTHER" id="PTHR11607">
    <property type="entry name" value="ALPHA-MANNOSIDASE"/>
    <property type="match status" value="1"/>
</dbReference>
<feature type="domain" description="Glycoside hydrolase family 38 N-terminal" evidence="2">
    <location>
        <begin position="149"/>
        <end position="397"/>
    </location>
</feature>
<dbReference type="GO" id="GO:0000139">
    <property type="term" value="C:Golgi membrane"/>
    <property type="evidence" value="ECO:0007669"/>
    <property type="project" value="TreeGrafter"/>
</dbReference>
<dbReference type="InterPro" id="IPR000602">
    <property type="entry name" value="Glyco_hydro_38_N"/>
</dbReference>
<dbReference type="AlphaFoldDB" id="A0AAU9MC01"/>
<dbReference type="FunFam" id="3.20.110.10:FF:000015">
    <property type="entry name" value="Alpha-mannosidase"/>
    <property type="match status" value="1"/>
</dbReference>
<dbReference type="SUPFAM" id="SSF88713">
    <property type="entry name" value="Glycoside hydrolase/deacetylase"/>
    <property type="match status" value="1"/>
</dbReference>
<proteinExistence type="predicted"/>
<comment type="caution">
    <text evidence="3">The sequence shown here is derived from an EMBL/GenBank/DDBJ whole genome shotgun (WGS) entry which is preliminary data.</text>
</comment>
<keyword evidence="1" id="KW-0812">Transmembrane</keyword>
<dbReference type="Gene3D" id="3.20.110.10">
    <property type="entry name" value="Glycoside hydrolase 38, N terminal domain"/>
    <property type="match status" value="1"/>
</dbReference>
<dbReference type="InterPro" id="IPR027291">
    <property type="entry name" value="Glyco_hydro_38_N_sf"/>
</dbReference>
<accession>A0AAU9MC01</accession>
<gene>
    <name evidence="3" type="ORF">LVIROSA_LOCUS10336</name>
</gene>
<keyword evidence="1" id="KW-1133">Transmembrane helix</keyword>
<organism evidence="3 4">
    <name type="scientific">Lactuca virosa</name>
    <dbReference type="NCBI Taxonomy" id="75947"/>
    <lineage>
        <taxon>Eukaryota</taxon>
        <taxon>Viridiplantae</taxon>
        <taxon>Streptophyta</taxon>
        <taxon>Embryophyta</taxon>
        <taxon>Tracheophyta</taxon>
        <taxon>Spermatophyta</taxon>
        <taxon>Magnoliopsida</taxon>
        <taxon>eudicotyledons</taxon>
        <taxon>Gunneridae</taxon>
        <taxon>Pentapetalae</taxon>
        <taxon>asterids</taxon>
        <taxon>campanulids</taxon>
        <taxon>Asterales</taxon>
        <taxon>Asteraceae</taxon>
        <taxon>Cichorioideae</taxon>
        <taxon>Cichorieae</taxon>
        <taxon>Lactucinae</taxon>
        <taxon>Lactuca</taxon>
    </lineage>
</organism>
<evidence type="ECO:0000313" key="3">
    <source>
        <dbReference type="EMBL" id="CAH1423041.1"/>
    </source>
</evidence>
<evidence type="ECO:0000259" key="2">
    <source>
        <dbReference type="Pfam" id="PF01074"/>
    </source>
</evidence>
<protein>
    <recommendedName>
        <fullName evidence="2">Glycoside hydrolase family 38 N-terminal domain-containing protein</fullName>
    </recommendedName>
</protein>
<dbReference type="GO" id="GO:0006013">
    <property type="term" value="P:mannose metabolic process"/>
    <property type="evidence" value="ECO:0007669"/>
    <property type="project" value="InterPro"/>
</dbReference>
<keyword evidence="4" id="KW-1185">Reference proteome</keyword>
<keyword evidence="1" id="KW-0472">Membrane</keyword>
<feature type="transmembrane region" description="Helical" evidence="1">
    <location>
        <begin position="51"/>
        <end position="76"/>
    </location>
</feature>
<evidence type="ECO:0000256" key="1">
    <source>
        <dbReference type="SAM" id="Phobius"/>
    </source>
</evidence>
<dbReference type="GO" id="GO:0006491">
    <property type="term" value="P:N-glycan processing"/>
    <property type="evidence" value="ECO:0007669"/>
    <property type="project" value="TreeGrafter"/>
</dbReference>
<dbReference type="InterPro" id="IPR011330">
    <property type="entry name" value="Glyco_hydro/deAcase_b/a-brl"/>
</dbReference>
<dbReference type="Proteomes" id="UP001157418">
    <property type="component" value="Unassembled WGS sequence"/>
</dbReference>
<evidence type="ECO:0000313" key="4">
    <source>
        <dbReference type="Proteomes" id="UP001157418"/>
    </source>
</evidence>
<name>A0AAU9MC01_9ASTR</name>
<sequence length="403" mass="47043">MAFSSSHAGNSNVRRGIGGGWTRSLLPFTSSTTKSGKHIRKSRKRAAVKDFLFANFFTIGLAVSIFFFFFVVYLYGVPKPISSQFRIGNSRAFRVRKPVYRKSKSSSSGHVSSNHSNLSLGAASVDLTTKDLYDKIEFKDEDGGPWTQGWRLTVDEYYDRQSRHILDTIIETLSKDERRKFIWEEMSYLERWWRDASDAKRESLIKLLQNGQLEIVGGGWVMNDEANSHYFAIIEQMMEGNMWLNETVGIIPKNAWAIDPFGYSSTMAYLLRRMGFENMLIQRTHYELKKELALHKNLEYIWRQNWDTDETTDIFVHMMPFYSYDVPHTCGPEPAICCQFDFARMHGFMYERCPWGKHPEETTQENMKERALTLLDQYKKKSTLYRTNTLLVPLGDDFRYNQH</sequence>
<dbReference type="InterPro" id="IPR050843">
    <property type="entry name" value="Glycosyl_Hydrlase_38"/>
</dbReference>
<dbReference type="EMBL" id="CAKMRJ010001112">
    <property type="protein sequence ID" value="CAH1423041.1"/>
    <property type="molecule type" value="Genomic_DNA"/>
</dbReference>
<dbReference type="PANTHER" id="PTHR11607:SF3">
    <property type="entry name" value="LYSOSOMAL ALPHA-MANNOSIDASE"/>
    <property type="match status" value="1"/>
</dbReference>
<dbReference type="GO" id="GO:0004559">
    <property type="term" value="F:alpha-mannosidase activity"/>
    <property type="evidence" value="ECO:0007669"/>
    <property type="project" value="InterPro"/>
</dbReference>
<reference evidence="3 4" key="1">
    <citation type="submission" date="2022-01" db="EMBL/GenBank/DDBJ databases">
        <authorList>
            <person name="Xiong W."/>
            <person name="Schranz E."/>
        </authorList>
    </citation>
    <scope>NUCLEOTIDE SEQUENCE [LARGE SCALE GENOMIC DNA]</scope>
</reference>
<dbReference type="Pfam" id="PF01074">
    <property type="entry name" value="Glyco_hydro_38N"/>
    <property type="match status" value="1"/>
</dbReference>